<dbReference type="EMBL" id="KE687144">
    <property type="protein sequence ID" value="ERE60212.1"/>
    <property type="molecule type" value="Genomic_DNA"/>
</dbReference>
<dbReference type="GeneID" id="100689441"/>
<sequence>MAGCCVQHLLFLLLLGASHWTLAQSLHCAVSKVLRLEDDPSRTFNWTSKPGKVEKCSPGELCQETVLLIKAEGTKTAVLASKGCASQETEAVTFIQYAPPPGLIAISYSNYCNNSLCNNSKNVSLFWKPPDTTATSSISSEAFQCPTCVALGSCSSAPVMPCANSTTQCYEGKLELSGGGMDSVVHVKGCTTVIGCRLMATMDSVGPMTVKETCSYHPILQPRKAEESRASWMLTSLWMLELVLPAVMVALAQIP</sequence>
<comment type="subcellular location">
    <subcellularLocation>
        <location evidence="1">Cell membrane</location>
    </subcellularLocation>
</comment>
<accession>A0A061HU62</accession>
<dbReference type="CTD" id="83639"/>
<dbReference type="InterPro" id="IPR045860">
    <property type="entry name" value="Snake_toxin-like_sf"/>
</dbReference>
<evidence type="ECO:0000256" key="2">
    <source>
        <dbReference type="ARBA" id="ARBA00022475"/>
    </source>
</evidence>
<dbReference type="AlphaFoldDB" id="A0A061HU62"/>
<feature type="domain" description="UPAR/Ly6" evidence="7">
    <location>
        <begin position="51"/>
        <end position="119"/>
    </location>
</feature>
<reference evidence="10" key="4">
    <citation type="journal article" date="2020" name="Biotechnol. Bioeng.">
        <title>Chromosome-scale scaffolds for the Chinese hamster reference genome assembly to facilitate the study of the CHO epigenome.</title>
        <authorList>
            <person name="Hilliard W."/>
            <person name="MacDonald M."/>
            <person name="Lee K.H."/>
        </authorList>
    </citation>
    <scope>NUCLEOTIDE SEQUENCE [LARGE SCALE GENOMIC DNA]</scope>
    <source>
        <strain evidence="10">17A/GY</strain>
    </source>
</reference>
<dbReference type="InterPro" id="IPR051899">
    <property type="entry name" value="Fert-Immune_med_protein"/>
</dbReference>
<dbReference type="PANTHER" id="PTHR16529:SF3">
    <property type="entry name" value="TESTIS-EXPRESSED PROTEIN 101"/>
    <property type="match status" value="1"/>
</dbReference>
<keyword evidence="10" id="KW-1185">Reference proteome</keyword>
<dbReference type="KEGG" id="cge:100689441"/>
<dbReference type="InterPro" id="IPR016054">
    <property type="entry name" value="LY6_UPA_recep-like"/>
</dbReference>
<gene>
    <name evidence="11" type="primary">Tex101</name>
    <name evidence="8" type="ORF">H671_21151</name>
</gene>
<dbReference type="GO" id="GO:0044853">
    <property type="term" value="C:plasma membrane raft"/>
    <property type="evidence" value="ECO:0007669"/>
    <property type="project" value="TreeGrafter"/>
</dbReference>
<dbReference type="SUPFAM" id="SSF57302">
    <property type="entry name" value="Snake toxin-like"/>
    <property type="match status" value="1"/>
</dbReference>
<evidence type="ECO:0000256" key="6">
    <source>
        <dbReference type="SAM" id="SignalP"/>
    </source>
</evidence>
<organism evidence="8 9">
    <name type="scientific">Cricetulus griseus</name>
    <name type="common">Chinese hamster</name>
    <name type="synonym">Cricetulus barabensis griseus</name>
    <dbReference type="NCBI Taxonomy" id="10029"/>
    <lineage>
        <taxon>Eukaryota</taxon>
        <taxon>Metazoa</taxon>
        <taxon>Chordata</taxon>
        <taxon>Craniata</taxon>
        <taxon>Vertebrata</taxon>
        <taxon>Euteleostomi</taxon>
        <taxon>Mammalia</taxon>
        <taxon>Eutheria</taxon>
        <taxon>Euarchontoglires</taxon>
        <taxon>Glires</taxon>
        <taxon>Rodentia</taxon>
        <taxon>Myomorpha</taxon>
        <taxon>Muroidea</taxon>
        <taxon>Cricetidae</taxon>
        <taxon>Cricetinae</taxon>
        <taxon>Cricetulus</taxon>
    </lineage>
</organism>
<feature type="domain" description="UPAR/Ly6" evidence="7">
    <location>
        <begin position="142"/>
        <end position="216"/>
    </location>
</feature>
<protein>
    <submittedName>
        <fullName evidence="8 11">Testis</fullName>
    </submittedName>
</protein>
<evidence type="ECO:0000256" key="1">
    <source>
        <dbReference type="ARBA" id="ARBA00004236"/>
    </source>
</evidence>
<dbReference type="Proteomes" id="UP001108280">
    <property type="component" value="Chromosome 9"/>
</dbReference>
<evidence type="ECO:0000313" key="8">
    <source>
        <dbReference type="EMBL" id="ERE60212.1"/>
    </source>
</evidence>
<dbReference type="CDD" id="cd23622">
    <property type="entry name" value="TFP_LU_ECD_TEX101_rpt1"/>
    <property type="match status" value="1"/>
</dbReference>
<evidence type="ECO:0000313" key="10">
    <source>
        <dbReference type="Proteomes" id="UP001108280"/>
    </source>
</evidence>
<evidence type="ECO:0000313" key="9">
    <source>
        <dbReference type="Proteomes" id="UP000030759"/>
    </source>
</evidence>
<dbReference type="GO" id="GO:0007339">
    <property type="term" value="P:binding of sperm to zona pellucida"/>
    <property type="evidence" value="ECO:0007669"/>
    <property type="project" value="TreeGrafter"/>
</dbReference>
<dbReference type="GO" id="GO:1901317">
    <property type="term" value="P:regulation of flagellated sperm motility"/>
    <property type="evidence" value="ECO:0007669"/>
    <property type="project" value="TreeGrafter"/>
</dbReference>
<reference evidence="10" key="3">
    <citation type="journal article" date="2018" name="Biotechnol. Bioeng.">
        <title>A reference genome of the Chinese hamster based on a hybrid assembly strategy.</title>
        <authorList>
            <person name="Rupp O."/>
            <person name="MacDonald M.L."/>
            <person name="Li S."/>
            <person name="Dhiman H."/>
            <person name="Polson S."/>
            <person name="Griep S."/>
            <person name="Heffner K."/>
            <person name="Hernandez I."/>
            <person name="Brinkrolf K."/>
            <person name="Jadhav V."/>
            <person name="Samoudi M."/>
            <person name="Hao H."/>
            <person name="Kingham B."/>
            <person name="Goesmann A."/>
            <person name="Betenbaugh M.J."/>
            <person name="Lewis N.E."/>
            <person name="Borth N."/>
            <person name="Lee K.H."/>
        </authorList>
    </citation>
    <scope>NUCLEOTIDE SEQUENCE [LARGE SCALE GENOMIC DNA]</scope>
    <source>
        <strain evidence="10">17A/GY</strain>
    </source>
</reference>
<evidence type="ECO:0000256" key="4">
    <source>
        <dbReference type="ARBA" id="ARBA00023136"/>
    </source>
</evidence>
<evidence type="ECO:0000256" key="5">
    <source>
        <dbReference type="ARBA" id="ARBA00023180"/>
    </source>
</evidence>
<dbReference type="RefSeq" id="XP_027286933.1">
    <property type="nucleotide sequence ID" value="XM_027431132.2"/>
</dbReference>
<evidence type="ECO:0000256" key="3">
    <source>
        <dbReference type="ARBA" id="ARBA00022729"/>
    </source>
</evidence>
<evidence type="ECO:0000313" key="11">
    <source>
        <dbReference type="RefSeq" id="XP_027286933.1"/>
    </source>
</evidence>
<reference evidence="8" key="2">
    <citation type="submission" date="2013-03" db="EMBL/GenBank/DDBJ databases">
        <title>Chinese hamster genome sequenced from sorted chromosomes.</title>
        <authorList>
            <person name="Brinkrolf K."/>
            <person name="Rupp O."/>
            <person name="Laux H."/>
            <person name="Kollin F."/>
            <person name="Ernst W."/>
            <person name="Linke B."/>
            <person name="Kofler R."/>
            <person name="Romand S."/>
            <person name="Hesse F."/>
            <person name="Budach W.E."/>
            <person name="Galosy S."/>
            <person name="Muller D."/>
            <person name="Noll T."/>
            <person name="Wienberg J."/>
            <person name="Jostock T."/>
            <person name="Leonard M."/>
            <person name="Grillari J."/>
            <person name="Tauch A."/>
            <person name="Goesmann A."/>
            <person name="Helk B."/>
            <person name="Mott J.E."/>
            <person name="Puehler A."/>
            <person name="Borth N."/>
        </authorList>
    </citation>
    <scope>NUCLEOTIDE SEQUENCE</scope>
    <source>
        <strain evidence="8">17A/GY</strain>
    </source>
</reference>
<keyword evidence="3 6" id="KW-0732">Signal</keyword>
<proteinExistence type="predicted"/>
<reference evidence="9" key="1">
    <citation type="journal article" date="2013" name="Nat. Biotechnol.">
        <title>Chinese hamster genome sequenced from sorted chromosomes.</title>
        <authorList>
            <person name="Brinkrolf K."/>
            <person name="Rupp O."/>
            <person name="Laux H."/>
            <person name="Kollin F."/>
            <person name="Ernst W."/>
            <person name="Linke B."/>
            <person name="Kofler R."/>
            <person name="Romand S."/>
            <person name="Hesse F."/>
            <person name="Budach W.E."/>
            <person name="Galosy S."/>
            <person name="Muller D."/>
            <person name="Noll T."/>
            <person name="Wienberg J."/>
            <person name="Jostock T."/>
            <person name="Leonard M."/>
            <person name="Grillari J."/>
            <person name="Tauch A."/>
            <person name="Goesmann A."/>
            <person name="Helk B."/>
            <person name="Mott J.E."/>
            <person name="Puhler A."/>
            <person name="Borth N."/>
        </authorList>
    </citation>
    <scope>NUCLEOTIDE SEQUENCE [LARGE SCALE GENOMIC DNA]</scope>
    <source>
        <strain evidence="9">17A/GY</strain>
    </source>
</reference>
<reference evidence="11" key="5">
    <citation type="submission" date="2025-04" db="UniProtKB">
        <authorList>
            <consortium name="RefSeq"/>
        </authorList>
    </citation>
    <scope>IDENTIFICATION</scope>
    <source>
        <strain evidence="11">17A/GY</strain>
        <tissue evidence="11">Liver</tissue>
    </source>
</reference>
<feature type="signal peptide" evidence="6">
    <location>
        <begin position="1"/>
        <end position="23"/>
    </location>
</feature>
<evidence type="ECO:0000259" key="7">
    <source>
        <dbReference type="Pfam" id="PF00021"/>
    </source>
</evidence>
<keyword evidence="5" id="KW-0325">Glycoprotein</keyword>
<dbReference type="Proteomes" id="UP000030759">
    <property type="component" value="Unassembled WGS sequence"/>
</dbReference>
<dbReference type="Pfam" id="PF00021">
    <property type="entry name" value="UPAR_LY6"/>
    <property type="match status" value="2"/>
</dbReference>
<dbReference type="OrthoDB" id="9443273at2759"/>
<name>A0A061HU62_CRIGR</name>
<dbReference type="PANTHER" id="PTHR16529">
    <property type="entry name" value="CD177 ANTIGEN"/>
    <property type="match status" value="1"/>
</dbReference>
<feature type="chain" id="PRO_5044538501" evidence="6">
    <location>
        <begin position="24"/>
        <end position="255"/>
    </location>
</feature>
<keyword evidence="4" id="KW-0472">Membrane</keyword>
<keyword evidence="2" id="KW-1003">Cell membrane</keyword>
<dbReference type="CDD" id="cd23634">
    <property type="entry name" value="TFP_LU_ECD_TEX101_rpt2"/>
    <property type="match status" value="1"/>
</dbReference>